<keyword evidence="1" id="KW-0472">Membrane</keyword>
<organism evidence="2 3">
    <name type="scientific">Aromatoleum toluvorans</name>
    <dbReference type="NCBI Taxonomy" id="92002"/>
    <lineage>
        <taxon>Bacteria</taxon>
        <taxon>Pseudomonadati</taxon>
        <taxon>Pseudomonadota</taxon>
        <taxon>Betaproteobacteria</taxon>
        <taxon>Rhodocyclales</taxon>
        <taxon>Rhodocyclaceae</taxon>
        <taxon>Aromatoleum</taxon>
    </lineage>
</organism>
<accession>A0ABX1PTH0</accession>
<comment type="caution">
    <text evidence="2">The sequence shown here is derived from an EMBL/GenBank/DDBJ whole genome shotgun (WGS) entry which is preliminary data.</text>
</comment>
<name>A0ABX1PTH0_9RHOO</name>
<dbReference type="Proteomes" id="UP000623795">
    <property type="component" value="Unassembled WGS sequence"/>
</dbReference>
<dbReference type="RefSeq" id="WP_169254673.1">
    <property type="nucleotide sequence ID" value="NZ_WTVN01000003.1"/>
</dbReference>
<gene>
    <name evidence="2" type="ORF">GPA22_03265</name>
</gene>
<sequence>MSDVPFPVLVAAVFLFGSLAIVHLAMRHQDAQRALPERDQYLATHGLQSVSCAHCQSTETRELGLDDAEDDRRIVACARCNKLLFRYTRGVSLRE</sequence>
<keyword evidence="1" id="KW-0812">Transmembrane</keyword>
<reference evidence="2 3" key="1">
    <citation type="submission" date="2019-12" db="EMBL/GenBank/DDBJ databases">
        <title>Comparative genomics gives insights into the taxonomy of the Azoarcus-Aromatoleum group and reveals separate origins of nif in the plant-associated Azoarcus and non-plant-associated Aromatoleum sub-groups.</title>
        <authorList>
            <person name="Lafos M."/>
            <person name="Maluk M."/>
            <person name="Batista M."/>
            <person name="Junghare M."/>
            <person name="Carmona M."/>
            <person name="Faoro H."/>
            <person name="Cruz L.M."/>
            <person name="Battistoni F."/>
            <person name="De Souza E."/>
            <person name="Pedrosa F."/>
            <person name="Chen W.-M."/>
            <person name="Poole P.S."/>
            <person name="Dixon R.A."/>
            <person name="James E.K."/>
        </authorList>
    </citation>
    <scope>NUCLEOTIDE SEQUENCE [LARGE SCALE GENOMIC DNA]</scope>
    <source>
        <strain evidence="2 3">Td21</strain>
    </source>
</reference>
<evidence type="ECO:0000313" key="3">
    <source>
        <dbReference type="Proteomes" id="UP000623795"/>
    </source>
</evidence>
<proteinExistence type="predicted"/>
<keyword evidence="1" id="KW-1133">Transmembrane helix</keyword>
<feature type="transmembrane region" description="Helical" evidence="1">
    <location>
        <begin position="6"/>
        <end position="26"/>
    </location>
</feature>
<keyword evidence="3" id="KW-1185">Reference proteome</keyword>
<protein>
    <submittedName>
        <fullName evidence="2">Uncharacterized protein</fullName>
    </submittedName>
</protein>
<evidence type="ECO:0000256" key="1">
    <source>
        <dbReference type="SAM" id="Phobius"/>
    </source>
</evidence>
<dbReference type="EMBL" id="WTVN01000003">
    <property type="protein sequence ID" value="NMG42754.1"/>
    <property type="molecule type" value="Genomic_DNA"/>
</dbReference>
<evidence type="ECO:0000313" key="2">
    <source>
        <dbReference type="EMBL" id="NMG42754.1"/>
    </source>
</evidence>